<keyword evidence="9 12" id="KW-1133">Transmembrane helix</keyword>
<dbReference type="PROSITE" id="PS00108">
    <property type="entry name" value="PROTEIN_KINASE_ST"/>
    <property type="match status" value="1"/>
</dbReference>
<dbReference type="Gene3D" id="3.30.200.20">
    <property type="entry name" value="Phosphorylase Kinase, domain 1"/>
    <property type="match status" value="1"/>
</dbReference>
<evidence type="ECO:0000259" key="14">
    <source>
        <dbReference type="PROSITE" id="PS50011"/>
    </source>
</evidence>
<protein>
    <recommendedName>
        <fullName evidence="14">Protein kinase domain-containing protein</fullName>
    </recommendedName>
</protein>
<keyword evidence="4 12" id="KW-0812">Transmembrane</keyword>
<dbReference type="Gramene" id="OB04G10450.1">
    <property type="protein sequence ID" value="OB04G10450.1"/>
    <property type="gene ID" value="OB04G10450"/>
</dbReference>
<feature type="signal peptide" evidence="13">
    <location>
        <begin position="1"/>
        <end position="21"/>
    </location>
</feature>
<evidence type="ECO:0000256" key="12">
    <source>
        <dbReference type="SAM" id="Phobius"/>
    </source>
</evidence>
<dbReference type="STRING" id="4533.J3LV70"/>
<evidence type="ECO:0000256" key="2">
    <source>
        <dbReference type="ARBA" id="ARBA00008536"/>
    </source>
</evidence>
<dbReference type="eggNOG" id="ENOG502QT06">
    <property type="taxonomic scope" value="Eukaryota"/>
</dbReference>
<dbReference type="InterPro" id="IPR011009">
    <property type="entry name" value="Kinase-like_dom_sf"/>
</dbReference>
<dbReference type="Gene3D" id="1.10.510.10">
    <property type="entry name" value="Transferase(Phosphotransferase) domain 1"/>
    <property type="match status" value="1"/>
</dbReference>
<organism evidence="15">
    <name type="scientific">Oryza brachyantha</name>
    <name type="common">malo sina</name>
    <dbReference type="NCBI Taxonomy" id="4533"/>
    <lineage>
        <taxon>Eukaryota</taxon>
        <taxon>Viridiplantae</taxon>
        <taxon>Streptophyta</taxon>
        <taxon>Embryophyta</taxon>
        <taxon>Tracheophyta</taxon>
        <taxon>Spermatophyta</taxon>
        <taxon>Magnoliopsida</taxon>
        <taxon>Liliopsida</taxon>
        <taxon>Poales</taxon>
        <taxon>Poaceae</taxon>
        <taxon>BOP clade</taxon>
        <taxon>Oryzoideae</taxon>
        <taxon>Oryzeae</taxon>
        <taxon>Oryzinae</taxon>
        <taxon>Oryza</taxon>
    </lineage>
</organism>
<keyword evidence="10 12" id="KW-0472">Membrane</keyword>
<dbReference type="FunFam" id="1.10.510.10:FF:000444">
    <property type="entry name" value="probable L-type lectin-domain containing receptor kinase S.5"/>
    <property type="match status" value="1"/>
</dbReference>
<dbReference type="InterPro" id="IPR013320">
    <property type="entry name" value="ConA-like_dom_sf"/>
</dbReference>
<evidence type="ECO:0000256" key="9">
    <source>
        <dbReference type="ARBA" id="ARBA00022989"/>
    </source>
</evidence>
<reference evidence="15" key="1">
    <citation type="journal article" date="2013" name="Nat. Commun.">
        <title>Whole-genome sequencing of Oryza brachyantha reveals mechanisms underlying Oryza genome evolution.</title>
        <authorList>
            <person name="Chen J."/>
            <person name="Huang Q."/>
            <person name="Gao D."/>
            <person name="Wang J."/>
            <person name="Lang Y."/>
            <person name="Liu T."/>
            <person name="Li B."/>
            <person name="Bai Z."/>
            <person name="Luis Goicoechea J."/>
            <person name="Liang C."/>
            <person name="Chen C."/>
            <person name="Zhang W."/>
            <person name="Sun S."/>
            <person name="Liao Y."/>
            <person name="Zhang X."/>
            <person name="Yang L."/>
            <person name="Song C."/>
            <person name="Wang M."/>
            <person name="Shi J."/>
            <person name="Liu G."/>
            <person name="Liu J."/>
            <person name="Zhou H."/>
            <person name="Zhou W."/>
            <person name="Yu Q."/>
            <person name="An N."/>
            <person name="Chen Y."/>
            <person name="Cai Q."/>
            <person name="Wang B."/>
            <person name="Liu B."/>
            <person name="Min J."/>
            <person name="Huang Y."/>
            <person name="Wu H."/>
            <person name="Li Z."/>
            <person name="Zhang Y."/>
            <person name="Yin Y."/>
            <person name="Song W."/>
            <person name="Jiang J."/>
            <person name="Jackson S.A."/>
            <person name="Wing R.A."/>
            <person name="Wang J."/>
            <person name="Chen M."/>
        </authorList>
    </citation>
    <scope>NUCLEOTIDE SEQUENCE [LARGE SCALE GENOMIC DNA]</scope>
    <source>
        <strain evidence="15">cv. IRGC 101232</strain>
    </source>
</reference>
<dbReference type="GO" id="GO:0016020">
    <property type="term" value="C:membrane"/>
    <property type="evidence" value="ECO:0007669"/>
    <property type="project" value="UniProtKB-SubCell"/>
</dbReference>
<dbReference type="CDD" id="cd14066">
    <property type="entry name" value="STKc_IRAK"/>
    <property type="match status" value="1"/>
</dbReference>
<dbReference type="SUPFAM" id="SSF56112">
    <property type="entry name" value="Protein kinase-like (PK-like)"/>
    <property type="match status" value="1"/>
</dbReference>
<evidence type="ECO:0000256" key="13">
    <source>
        <dbReference type="SAM" id="SignalP"/>
    </source>
</evidence>
<dbReference type="GO" id="GO:0051707">
    <property type="term" value="P:response to other organism"/>
    <property type="evidence" value="ECO:0007669"/>
    <property type="project" value="UniProtKB-ARBA"/>
</dbReference>
<comment type="subcellular location">
    <subcellularLocation>
        <location evidence="1">Membrane</location>
        <topology evidence="1">Single-pass type I membrane protein</topology>
    </subcellularLocation>
</comment>
<evidence type="ECO:0000256" key="3">
    <source>
        <dbReference type="ARBA" id="ARBA00010217"/>
    </source>
</evidence>
<dbReference type="EnsemblPlants" id="OB04G10450.1">
    <property type="protein sequence ID" value="OB04G10450.1"/>
    <property type="gene ID" value="OB04G10450"/>
</dbReference>
<name>J3LV70_ORYBR</name>
<evidence type="ECO:0000256" key="5">
    <source>
        <dbReference type="ARBA" id="ARBA00022729"/>
    </source>
</evidence>
<comment type="similarity">
    <text evidence="2">In the N-terminal section; belongs to the leguminous lectin family.</text>
</comment>
<dbReference type="InterPro" id="IPR001220">
    <property type="entry name" value="Legume_lectin_dom"/>
</dbReference>
<dbReference type="Pfam" id="PF00139">
    <property type="entry name" value="Lectin_legB"/>
    <property type="match status" value="1"/>
</dbReference>
<feature type="chain" id="PRO_5003773965" description="Protein kinase domain-containing protein" evidence="13">
    <location>
        <begin position="22"/>
        <end position="717"/>
    </location>
</feature>
<evidence type="ECO:0000256" key="6">
    <source>
        <dbReference type="ARBA" id="ARBA00022734"/>
    </source>
</evidence>
<dbReference type="InterPro" id="IPR001245">
    <property type="entry name" value="Ser-Thr/Tyr_kinase_cat_dom"/>
</dbReference>
<evidence type="ECO:0000256" key="1">
    <source>
        <dbReference type="ARBA" id="ARBA00004479"/>
    </source>
</evidence>
<dbReference type="GO" id="GO:0005524">
    <property type="term" value="F:ATP binding"/>
    <property type="evidence" value="ECO:0007669"/>
    <property type="project" value="UniProtKB-KW"/>
</dbReference>
<dbReference type="InterPro" id="IPR000719">
    <property type="entry name" value="Prot_kinase_dom"/>
</dbReference>
<dbReference type="GO" id="GO:0004672">
    <property type="term" value="F:protein kinase activity"/>
    <property type="evidence" value="ECO:0007669"/>
    <property type="project" value="InterPro"/>
</dbReference>
<dbReference type="GO" id="GO:0006952">
    <property type="term" value="P:defense response"/>
    <property type="evidence" value="ECO:0007669"/>
    <property type="project" value="UniProtKB-ARBA"/>
</dbReference>
<feature type="transmembrane region" description="Helical" evidence="12">
    <location>
        <begin position="288"/>
        <end position="312"/>
    </location>
</feature>
<evidence type="ECO:0000256" key="4">
    <source>
        <dbReference type="ARBA" id="ARBA00022692"/>
    </source>
</evidence>
<keyword evidence="7" id="KW-0547">Nucleotide-binding</keyword>
<dbReference type="OMA" id="YASLCEW"/>
<accession>J3LV70</accession>
<keyword evidence="16" id="KW-1185">Reference proteome</keyword>
<keyword evidence="6" id="KW-0430">Lectin</keyword>
<dbReference type="Pfam" id="PF07714">
    <property type="entry name" value="PK_Tyr_Ser-Thr"/>
    <property type="match status" value="1"/>
</dbReference>
<dbReference type="GO" id="GO:0030246">
    <property type="term" value="F:carbohydrate binding"/>
    <property type="evidence" value="ECO:0007669"/>
    <property type="project" value="UniProtKB-KW"/>
</dbReference>
<keyword evidence="8" id="KW-0067">ATP-binding</keyword>
<feature type="domain" description="Protein kinase" evidence="14">
    <location>
        <begin position="351"/>
        <end position="654"/>
    </location>
</feature>
<evidence type="ECO:0000313" key="15">
    <source>
        <dbReference type="EnsemblPlants" id="OB04G10450.1"/>
    </source>
</evidence>
<dbReference type="PANTHER" id="PTHR27007">
    <property type="match status" value="1"/>
</dbReference>
<evidence type="ECO:0000256" key="8">
    <source>
        <dbReference type="ARBA" id="ARBA00022840"/>
    </source>
</evidence>
<dbReference type="SMART" id="SM00220">
    <property type="entry name" value="S_TKc"/>
    <property type="match status" value="1"/>
</dbReference>
<comment type="similarity">
    <text evidence="3">In the C-terminal section; belongs to the protein kinase superfamily. Ser/Thr protein kinase family.</text>
</comment>
<evidence type="ECO:0000256" key="11">
    <source>
        <dbReference type="SAM" id="MobiDB-lite"/>
    </source>
</evidence>
<dbReference type="PROSITE" id="PS50011">
    <property type="entry name" value="PROTEIN_KINASE_DOM"/>
    <property type="match status" value="1"/>
</dbReference>
<feature type="region of interest" description="Disordered" evidence="11">
    <location>
        <begin position="682"/>
        <end position="717"/>
    </location>
</feature>
<evidence type="ECO:0000313" key="16">
    <source>
        <dbReference type="Proteomes" id="UP000006038"/>
    </source>
</evidence>
<reference evidence="15" key="2">
    <citation type="submission" date="2013-04" db="UniProtKB">
        <authorList>
            <consortium name="EnsemblPlants"/>
        </authorList>
    </citation>
    <scope>IDENTIFICATION</scope>
</reference>
<dbReference type="InterPro" id="IPR050528">
    <property type="entry name" value="L-type_Lectin-RKs"/>
</dbReference>
<evidence type="ECO:0000256" key="7">
    <source>
        <dbReference type="ARBA" id="ARBA00022741"/>
    </source>
</evidence>
<dbReference type="AlphaFoldDB" id="J3LV70"/>
<evidence type="ECO:0000256" key="10">
    <source>
        <dbReference type="ARBA" id="ARBA00023136"/>
    </source>
</evidence>
<dbReference type="Proteomes" id="UP000006038">
    <property type="component" value="Chromosome 4"/>
</dbReference>
<dbReference type="Gene3D" id="2.60.120.200">
    <property type="match status" value="1"/>
</dbReference>
<dbReference type="FunFam" id="3.30.200.20:FF:001103">
    <property type="entry name" value="Os08g0514000 protein"/>
    <property type="match status" value="1"/>
</dbReference>
<sequence>MGYRNMMRLLYLVICFSLAAAAAAAASSSSSGSSACSGSDDTAYSFPPNRSEDTLALLQDAEVSNGILRLITPAASGNNSGGTALRPAPVTLRCADSLGVPQDASSFETAFDISVQREEAAASNKSDGGGLAFVIVPTINGVSPPGRSSDGERFFAVVFNFSIDGNRVGVSIKNGSSTIVIPEQAVPLSHDLNMNATTNNYTAWINYKYKRYELRMSICMDFHGRPKPDKTCLEWPLNLSSYVPDRAFIGFSASSGSSAMALHRYSILSWDLKVKLASSGGLDIEWKVILPAVLGTIAITAIMNVIVAALYFNSKYRKLKMELVLTEALRRLPGTPREFKHSTMRKATNNFDEGRKLGSGGFGAVYRGTLRSSSSSAGGGKVVDGKTTVSVEVAVKKFTRDEKRCYDDFLSEVDIINRLRHRNVVPLVGWSYANGELLLIYEYMPNGSLDQQLFPKEKPPGRVLPWARRYSIAMDVAAGLHYVHHEHEHMVLHRDIKASNILLDSAFRARLGDFGLARVVGLDKNSYTDLGVAGTWGFIAPEYSVSHKATRKTDVYAFGVLLLEIVTGRRALCKLHGTFQLLADWVWRLHRDGALLDAVDNGVVSTEEFDADDATRLLLLGLACSNPNPSDRPSMTEVVQVVARSAPPPDVPLVKPAFVWPPEDGNSDDVNSTASDLDASLSLNGWEETSSSESLASDIARRARGKQATLPAARLRG</sequence>
<dbReference type="SUPFAM" id="SSF49899">
    <property type="entry name" value="Concanavalin A-like lectins/glucanases"/>
    <property type="match status" value="1"/>
</dbReference>
<dbReference type="HOGENOM" id="CLU_000288_62_6_1"/>
<proteinExistence type="inferred from homology"/>
<keyword evidence="5 13" id="KW-0732">Signal</keyword>
<dbReference type="InterPro" id="IPR008271">
    <property type="entry name" value="Ser/Thr_kinase_AS"/>
</dbReference>